<keyword evidence="5" id="KW-1185">Reference proteome</keyword>
<evidence type="ECO:0000313" key="5">
    <source>
        <dbReference type="Proteomes" id="UP000807716"/>
    </source>
</evidence>
<evidence type="ECO:0000256" key="2">
    <source>
        <dbReference type="SAM" id="MobiDB-lite"/>
    </source>
</evidence>
<dbReference type="EMBL" id="JAAAJB010000007">
    <property type="protein sequence ID" value="KAG0270355.1"/>
    <property type="molecule type" value="Genomic_DNA"/>
</dbReference>
<feature type="compositionally biased region" description="Acidic residues" evidence="2">
    <location>
        <begin position="1179"/>
        <end position="1198"/>
    </location>
</feature>
<feature type="region of interest" description="Disordered" evidence="2">
    <location>
        <begin position="1"/>
        <end position="36"/>
    </location>
</feature>
<evidence type="ECO:0000256" key="1">
    <source>
        <dbReference type="ARBA" id="ARBA00006865"/>
    </source>
</evidence>
<feature type="region of interest" description="Disordered" evidence="2">
    <location>
        <begin position="483"/>
        <end position="504"/>
    </location>
</feature>
<reference evidence="4" key="1">
    <citation type="journal article" date="2020" name="Fungal Divers.">
        <title>Resolving the Mortierellaceae phylogeny through synthesis of multi-gene phylogenetics and phylogenomics.</title>
        <authorList>
            <person name="Vandepol N."/>
            <person name="Liber J."/>
            <person name="Desiro A."/>
            <person name="Na H."/>
            <person name="Kennedy M."/>
            <person name="Barry K."/>
            <person name="Grigoriev I.V."/>
            <person name="Miller A.N."/>
            <person name="O'Donnell K."/>
            <person name="Stajich J.E."/>
            <person name="Bonito G."/>
        </authorList>
    </citation>
    <scope>NUCLEOTIDE SEQUENCE</scope>
    <source>
        <strain evidence="4">BC1065</strain>
    </source>
</reference>
<feature type="compositionally biased region" description="Polar residues" evidence="2">
    <location>
        <begin position="1130"/>
        <end position="1144"/>
    </location>
</feature>
<dbReference type="PANTHER" id="PTHR10963:SF55">
    <property type="entry name" value="GLYCOSIDE HYDROLASE FAMILY 16 PROTEIN"/>
    <property type="match status" value="1"/>
</dbReference>
<organism evidence="4 5">
    <name type="scientific">Actinomortierella ambigua</name>
    <dbReference type="NCBI Taxonomy" id="1343610"/>
    <lineage>
        <taxon>Eukaryota</taxon>
        <taxon>Fungi</taxon>
        <taxon>Fungi incertae sedis</taxon>
        <taxon>Mucoromycota</taxon>
        <taxon>Mortierellomycotina</taxon>
        <taxon>Mortierellomycetes</taxon>
        <taxon>Mortierellales</taxon>
        <taxon>Mortierellaceae</taxon>
        <taxon>Actinomortierella</taxon>
    </lineage>
</organism>
<feature type="region of interest" description="Disordered" evidence="2">
    <location>
        <begin position="976"/>
        <end position="1198"/>
    </location>
</feature>
<dbReference type="CDD" id="cd08024">
    <property type="entry name" value="GH16_CCF"/>
    <property type="match status" value="1"/>
</dbReference>
<sequence length="1198" mass="132461">MNAGVFAQPKQHHSGVHESTGPVDTQVAPEKDAEAAVSGFSADLHKMLGVDFRPDGEIRPDYAEDESGEYERGEENGGETESPKTMGSRSTYSASCLIFQDEFDRLNNAVWKHDITMSGGGNSEFQLYHNNRTNTFVKDGVLYIKPTLTDERIGKQLTNGGVLDMWGGDPGTACTANYNWGCFRTAGGGGNILNPVQSGMIRTVNSFKFRYGKVVVRARMPKGDWLWPAIWMLPTDYQYGNWPASGEIDIVESRGNGPEYGAGGHNKVGSTLHWGPSWDMNRWPLTHQEYVLPAGRSFSDDFHTFTLDWQPTGVTTYVDDRQVLSVRFDNMYNKGNFPAWVHNLWEGSNAAPFDQDFYLLMNVAVGGTAGYFPDGVGNKPWSDVSQHAVNEFWAAKDQWYPTWGNSNDNARAMAIDYIRVGGRQQHDQPASSARHSCNTASTLTDASSNILALLNSFSVEQLESFEQSLRAIKEQKLAGSLASRGQTTAVGATPAPTPSSSAPALVPEAQTSCVETVDDIPWLTFTHKVKRQEQQVRIRIDVERVAMADIADEAFRAANCVYPKANDPQVQDRGARKLFEQECNLQGWRLTFLNKGILEGNKALIQKAVVYFRNSSTTSRSRRAFRKDKIASGLFRKHLNSRKGKTTIAPVVGDRSPSSTQSQILPVPSMTIQEPIYPRNNQGTFIQWQPTHRPVAPQSKAGALGSSITAASARHLQEQAPGSTVWITHKGTLRDCEVTVHPSNDPRPEILSQNSSSSFLPLPVSHPANAPLLAMTPSSFTFDARYAGRIERLELISDIDHVMVETLPTEFKSVNSVFPRAYITEEADLDEATIQWAMFGIRQAEESLLNEVGWKLCWVNHDKLAGKKLVLQQALDAYRKKFLPETFQPRRRIGPTMQPKAWQPGRDGAQDSPTLANVEKNPPLSQSLVNVGSGTFVEEDVGPGMEVHGDFEGRKQNSGSVRFFDLDASPSKADQSIALADSHSTRKGAETFGSDYEEESMNEVGSQEASSEGEEEQESGEEKEGEGYSAMAHSSVLEEIDRFLNEGSESDESSDEDSLSDSAEHSQMSLLSITGRIRTYSLGTGSGSARSRPIDRTMMQRRGQSHVRHLSTPFEHQSVLPSSNHRRASGSISLEQDGPRSSSTDTRDPPVPFKRPRLEVDQTDYYDYWARLYERDQDGSGDETDQQEDDDGTPDSGG</sequence>
<evidence type="ECO:0000259" key="3">
    <source>
        <dbReference type="PROSITE" id="PS51762"/>
    </source>
</evidence>
<accession>A0A9P6UDB2</accession>
<dbReference type="PROSITE" id="PS51762">
    <property type="entry name" value="GH16_2"/>
    <property type="match status" value="1"/>
</dbReference>
<dbReference type="InterPro" id="IPR000757">
    <property type="entry name" value="Beta-glucanase-like"/>
</dbReference>
<dbReference type="SUPFAM" id="SSF49899">
    <property type="entry name" value="Concanavalin A-like lectins/glucanases"/>
    <property type="match status" value="1"/>
</dbReference>
<dbReference type="GO" id="GO:0005975">
    <property type="term" value="P:carbohydrate metabolic process"/>
    <property type="evidence" value="ECO:0007669"/>
    <property type="project" value="InterPro"/>
</dbReference>
<evidence type="ECO:0000313" key="4">
    <source>
        <dbReference type="EMBL" id="KAG0270355.1"/>
    </source>
</evidence>
<protein>
    <recommendedName>
        <fullName evidence="3">GH16 domain-containing protein</fullName>
    </recommendedName>
</protein>
<feature type="domain" description="GH16" evidence="3">
    <location>
        <begin position="90"/>
        <end position="426"/>
    </location>
</feature>
<dbReference type="OrthoDB" id="4781at2759"/>
<dbReference type="Gene3D" id="2.60.120.200">
    <property type="match status" value="1"/>
</dbReference>
<dbReference type="InterPro" id="IPR013320">
    <property type="entry name" value="ConA-like_dom_sf"/>
</dbReference>
<dbReference type="InterPro" id="IPR050546">
    <property type="entry name" value="Glycosyl_Hydrlase_16"/>
</dbReference>
<feature type="region of interest" description="Disordered" evidence="2">
    <location>
        <begin position="893"/>
        <end position="926"/>
    </location>
</feature>
<feature type="compositionally biased region" description="Basic and acidic residues" evidence="2">
    <location>
        <begin position="52"/>
        <end position="62"/>
    </location>
</feature>
<dbReference type="AlphaFoldDB" id="A0A9P6UDB2"/>
<dbReference type="Pfam" id="PF00722">
    <property type="entry name" value="Glyco_hydro_16"/>
    <property type="match status" value="1"/>
</dbReference>
<dbReference type="GO" id="GO:0004553">
    <property type="term" value="F:hydrolase activity, hydrolyzing O-glycosyl compounds"/>
    <property type="evidence" value="ECO:0007669"/>
    <property type="project" value="InterPro"/>
</dbReference>
<feature type="compositionally biased region" description="Acidic residues" evidence="2">
    <location>
        <begin position="1048"/>
        <end position="1059"/>
    </location>
</feature>
<dbReference type="Proteomes" id="UP000807716">
    <property type="component" value="Unassembled WGS sequence"/>
</dbReference>
<feature type="region of interest" description="Disordered" evidence="2">
    <location>
        <begin position="52"/>
        <end position="89"/>
    </location>
</feature>
<dbReference type="Pfam" id="PF26087">
    <property type="entry name" value="DUF8032"/>
    <property type="match status" value="2"/>
</dbReference>
<gene>
    <name evidence="4" type="ORF">DFQ27_008370</name>
</gene>
<dbReference type="InterPro" id="IPR058345">
    <property type="entry name" value="DUF8032"/>
</dbReference>
<feature type="compositionally biased region" description="Low complexity" evidence="2">
    <location>
        <begin position="487"/>
        <end position="504"/>
    </location>
</feature>
<proteinExistence type="inferred from homology"/>
<comment type="caution">
    <text evidence="4">The sequence shown here is derived from an EMBL/GenBank/DDBJ whole genome shotgun (WGS) entry which is preliminary data.</text>
</comment>
<name>A0A9P6UDB2_9FUNG</name>
<comment type="similarity">
    <text evidence="1">Belongs to the glycosyl hydrolase 16 family.</text>
</comment>
<dbReference type="PANTHER" id="PTHR10963">
    <property type="entry name" value="GLYCOSYL HYDROLASE-RELATED"/>
    <property type="match status" value="1"/>
</dbReference>